<reference evidence="3" key="1">
    <citation type="submission" date="2020-05" db="EMBL/GenBank/DDBJ databases">
        <authorList>
            <person name="Chiriac C."/>
            <person name="Salcher M."/>
            <person name="Ghai R."/>
            <person name="Kavagutti S V."/>
        </authorList>
    </citation>
    <scope>NUCLEOTIDE SEQUENCE</scope>
</reference>
<gene>
    <name evidence="3" type="ORF">UFOPK2761_03483</name>
</gene>
<dbReference type="Pfam" id="PF00106">
    <property type="entry name" value="adh_short"/>
    <property type="match status" value="1"/>
</dbReference>
<dbReference type="InterPro" id="IPR002347">
    <property type="entry name" value="SDR_fam"/>
</dbReference>
<keyword evidence="2" id="KW-0560">Oxidoreductase</keyword>
<dbReference type="InterPro" id="IPR020904">
    <property type="entry name" value="Sc_DH/Rdtase_CS"/>
</dbReference>
<dbReference type="PANTHER" id="PTHR44196:SF1">
    <property type="entry name" value="DEHYDROGENASE_REDUCTASE SDR FAMILY MEMBER 7B"/>
    <property type="match status" value="1"/>
</dbReference>
<dbReference type="GO" id="GO:0016491">
    <property type="term" value="F:oxidoreductase activity"/>
    <property type="evidence" value="ECO:0007669"/>
    <property type="project" value="UniProtKB-KW"/>
</dbReference>
<dbReference type="InterPro" id="IPR036291">
    <property type="entry name" value="NAD(P)-bd_dom_sf"/>
</dbReference>
<dbReference type="GO" id="GO:0016020">
    <property type="term" value="C:membrane"/>
    <property type="evidence" value="ECO:0007669"/>
    <property type="project" value="TreeGrafter"/>
</dbReference>
<dbReference type="PRINTS" id="PR00080">
    <property type="entry name" value="SDRFAMILY"/>
</dbReference>
<dbReference type="PROSITE" id="PS00061">
    <property type="entry name" value="ADH_SHORT"/>
    <property type="match status" value="1"/>
</dbReference>
<comment type="similarity">
    <text evidence="1">Belongs to the short-chain dehydrogenases/reductases (SDR) family.</text>
</comment>
<dbReference type="Gene3D" id="3.40.50.720">
    <property type="entry name" value="NAD(P)-binding Rossmann-like Domain"/>
    <property type="match status" value="1"/>
</dbReference>
<sequence length="280" mass="29575">MKNLSDKVVVITGAGSGIGRALALNLARKGSLLALSDVDEAGLAETVDLVKGAGAREVRSDRLDVADRDAFEAYAETVVGQFGRVNVVINNAGVALAGDLVDLEYSDIDWIMGINLGGVLTGTKAFLPHLIASGEGHVVNISSLFGLVSMPGQSIYNATKYAVRGLSEALREEMLIAGHPVGVTVVHPGGIKTAIARNSRVSAKEDKSKTAELFDKKLARMTPDRAAEIIVAGIEKDQARVLVGIDAHALHWFAKLTGSRYQDVIAKVSKKVLPAKTQLV</sequence>
<dbReference type="PANTHER" id="PTHR44196">
    <property type="entry name" value="DEHYDROGENASE/REDUCTASE SDR FAMILY MEMBER 7B"/>
    <property type="match status" value="1"/>
</dbReference>
<accession>A0A6J6VKP2</accession>
<dbReference type="SUPFAM" id="SSF51735">
    <property type="entry name" value="NAD(P)-binding Rossmann-fold domains"/>
    <property type="match status" value="1"/>
</dbReference>
<evidence type="ECO:0000313" key="3">
    <source>
        <dbReference type="EMBL" id="CAB4772630.1"/>
    </source>
</evidence>
<protein>
    <submittedName>
        <fullName evidence="3">Unannotated protein</fullName>
    </submittedName>
</protein>
<evidence type="ECO:0000256" key="2">
    <source>
        <dbReference type="ARBA" id="ARBA00023002"/>
    </source>
</evidence>
<dbReference type="PRINTS" id="PR00081">
    <property type="entry name" value="GDHRDH"/>
</dbReference>
<evidence type="ECO:0000256" key="1">
    <source>
        <dbReference type="ARBA" id="ARBA00006484"/>
    </source>
</evidence>
<name>A0A6J6VKP2_9ZZZZ</name>
<organism evidence="3">
    <name type="scientific">freshwater metagenome</name>
    <dbReference type="NCBI Taxonomy" id="449393"/>
    <lineage>
        <taxon>unclassified sequences</taxon>
        <taxon>metagenomes</taxon>
        <taxon>ecological metagenomes</taxon>
    </lineage>
</organism>
<dbReference type="EMBL" id="CAEZYQ010000053">
    <property type="protein sequence ID" value="CAB4772630.1"/>
    <property type="molecule type" value="Genomic_DNA"/>
</dbReference>
<proteinExistence type="inferred from homology"/>
<dbReference type="AlphaFoldDB" id="A0A6J6VKP2"/>